<dbReference type="Proteomes" id="UP000523087">
    <property type="component" value="Unassembled WGS sequence"/>
</dbReference>
<evidence type="ECO:0000313" key="3">
    <source>
        <dbReference type="Proteomes" id="UP000523087"/>
    </source>
</evidence>
<proteinExistence type="predicted"/>
<dbReference type="EMBL" id="JACDUT010000001">
    <property type="protein sequence ID" value="MBA2873456.1"/>
    <property type="molecule type" value="Genomic_DNA"/>
</dbReference>
<comment type="caution">
    <text evidence="2">The sequence shown here is derived from an EMBL/GenBank/DDBJ whole genome shotgun (WGS) entry which is preliminary data.</text>
</comment>
<keyword evidence="1" id="KW-0472">Membrane</keyword>
<keyword evidence="3" id="KW-1185">Reference proteome</keyword>
<sequence>MKNEKGMIFPITMLVSFLFLFTFVRMLELYKTETEMAKYEQQSYEVDSVMQMAVTDVKRQLAVMWPTDTSNRGTLTYPNGVANYEWKQMSEHEMKVTIFATSHDGIHYGAECIISLPELELIEWKEKY</sequence>
<name>A0A7W0BWI7_9BACL</name>
<dbReference type="InterPro" id="IPR020372">
    <property type="entry name" value="Competence_ComGG"/>
</dbReference>
<evidence type="ECO:0000256" key="1">
    <source>
        <dbReference type="SAM" id="Phobius"/>
    </source>
</evidence>
<dbReference type="RefSeq" id="WP_181554387.1">
    <property type="nucleotide sequence ID" value="NZ_JACDUT010000001.1"/>
</dbReference>
<keyword evidence="1" id="KW-1133">Transmembrane helix</keyword>
<feature type="transmembrane region" description="Helical" evidence="1">
    <location>
        <begin position="6"/>
        <end position="27"/>
    </location>
</feature>
<accession>A0A7W0BWI7</accession>
<organism evidence="2 3">
    <name type="scientific">Thermaerobacillus caldiproteolyticus</name>
    <dbReference type="NCBI Taxonomy" id="247480"/>
    <lineage>
        <taxon>Bacteria</taxon>
        <taxon>Bacillati</taxon>
        <taxon>Bacillota</taxon>
        <taxon>Bacilli</taxon>
        <taxon>Bacillales</taxon>
        <taxon>Anoxybacillaceae</taxon>
        <taxon>Thermaerobacillus</taxon>
    </lineage>
</organism>
<keyword evidence="1" id="KW-0812">Transmembrane</keyword>
<reference evidence="2 3" key="1">
    <citation type="submission" date="2020-07" db="EMBL/GenBank/DDBJ databases">
        <title>Genomic Encyclopedia of Type Strains, Phase IV (KMG-IV): sequencing the most valuable type-strain genomes for metagenomic binning, comparative biology and taxonomic classification.</title>
        <authorList>
            <person name="Goeker M."/>
        </authorList>
    </citation>
    <scope>NUCLEOTIDE SEQUENCE [LARGE SCALE GENOMIC DNA]</scope>
    <source>
        <strain evidence="2 3">DSM 15730</strain>
    </source>
</reference>
<gene>
    <name evidence="2" type="ORF">HNR31_000208</name>
</gene>
<evidence type="ECO:0000313" key="2">
    <source>
        <dbReference type="EMBL" id="MBA2873456.1"/>
    </source>
</evidence>
<dbReference type="AlphaFoldDB" id="A0A7W0BWI7"/>
<protein>
    <submittedName>
        <fullName evidence="2">Competence protein ComGG</fullName>
    </submittedName>
</protein>
<dbReference type="Pfam" id="PF14173">
    <property type="entry name" value="ComGG"/>
    <property type="match status" value="1"/>
</dbReference>